<evidence type="ECO:0000313" key="2">
    <source>
        <dbReference type="EMBL" id="CAA7261073.1"/>
    </source>
</evidence>
<proteinExistence type="predicted"/>
<feature type="region of interest" description="Disordered" evidence="1">
    <location>
        <begin position="1"/>
        <end position="27"/>
    </location>
</feature>
<evidence type="ECO:0000313" key="3">
    <source>
        <dbReference type="Proteomes" id="UP000467700"/>
    </source>
</evidence>
<reference evidence="2 3" key="1">
    <citation type="submission" date="2020-01" db="EMBL/GenBank/DDBJ databases">
        <authorList>
            <person name="Gupta K D."/>
        </authorList>
    </citation>
    <scope>NUCLEOTIDE SEQUENCE [LARGE SCALE GENOMIC DNA]</scope>
</reference>
<feature type="compositionally biased region" description="Basic and acidic residues" evidence="1">
    <location>
        <begin position="48"/>
        <end position="57"/>
    </location>
</feature>
<keyword evidence="3" id="KW-1185">Reference proteome</keyword>
<dbReference type="Proteomes" id="UP000467700">
    <property type="component" value="Unassembled WGS sequence"/>
</dbReference>
<sequence>MNAVDHGELVPSSKRRKTAGSETAPAEIVQEAKMELFVVKRANKPRASRPDGLDHDVSGSNPLISDDWPSDFLPNVSLPPPPVSAHHLKISAQLVHPDTFVSAMN</sequence>
<dbReference type="AlphaFoldDB" id="A0A8S0WFY8"/>
<protein>
    <submittedName>
        <fullName evidence="2">Uncharacterized protein</fullName>
    </submittedName>
</protein>
<name>A0A8S0WFY8_CYCAE</name>
<accession>A0A8S0WFY8</accession>
<feature type="region of interest" description="Disordered" evidence="1">
    <location>
        <begin position="43"/>
        <end position="72"/>
    </location>
</feature>
<comment type="caution">
    <text evidence="2">The sequence shown here is derived from an EMBL/GenBank/DDBJ whole genome shotgun (WGS) entry which is preliminary data.</text>
</comment>
<dbReference type="EMBL" id="CACVBS010000031">
    <property type="protein sequence ID" value="CAA7261073.1"/>
    <property type="molecule type" value="Genomic_DNA"/>
</dbReference>
<organism evidence="2 3">
    <name type="scientific">Cyclocybe aegerita</name>
    <name type="common">Black poplar mushroom</name>
    <name type="synonym">Agrocybe aegerita</name>
    <dbReference type="NCBI Taxonomy" id="1973307"/>
    <lineage>
        <taxon>Eukaryota</taxon>
        <taxon>Fungi</taxon>
        <taxon>Dikarya</taxon>
        <taxon>Basidiomycota</taxon>
        <taxon>Agaricomycotina</taxon>
        <taxon>Agaricomycetes</taxon>
        <taxon>Agaricomycetidae</taxon>
        <taxon>Agaricales</taxon>
        <taxon>Agaricineae</taxon>
        <taxon>Bolbitiaceae</taxon>
        <taxon>Cyclocybe</taxon>
    </lineage>
</organism>
<gene>
    <name evidence="2" type="ORF">AAE3_LOCUS3175</name>
</gene>
<evidence type="ECO:0000256" key="1">
    <source>
        <dbReference type="SAM" id="MobiDB-lite"/>
    </source>
</evidence>